<dbReference type="SUPFAM" id="SSF48403">
    <property type="entry name" value="Ankyrin repeat"/>
    <property type="match status" value="4"/>
</dbReference>
<dbReference type="InterPro" id="IPR011990">
    <property type="entry name" value="TPR-like_helical_dom_sf"/>
</dbReference>
<name>A0AAV4Q470_9ARAC</name>
<dbReference type="SUPFAM" id="SSF48452">
    <property type="entry name" value="TPR-like"/>
    <property type="match status" value="2"/>
</dbReference>
<feature type="repeat" description="ANK" evidence="12">
    <location>
        <begin position="1540"/>
        <end position="1567"/>
    </location>
</feature>
<dbReference type="GO" id="GO:0006887">
    <property type="term" value="P:exocytosis"/>
    <property type="evidence" value="ECO:0007669"/>
    <property type="project" value="UniProtKB-KW"/>
</dbReference>
<feature type="repeat" description="ANK" evidence="12">
    <location>
        <begin position="2218"/>
        <end position="2250"/>
    </location>
</feature>
<dbReference type="Proteomes" id="UP001054837">
    <property type="component" value="Unassembled WGS sequence"/>
</dbReference>
<evidence type="ECO:0000256" key="4">
    <source>
        <dbReference type="ARBA" id="ARBA00022525"/>
    </source>
</evidence>
<dbReference type="SMART" id="SM00248">
    <property type="entry name" value="ANK"/>
    <property type="match status" value="30"/>
</dbReference>
<protein>
    <submittedName>
        <fullName evidence="13">Ankyrin-3</fullName>
    </submittedName>
</protein>
<keyword evidence="8" id="KW-0677">Repeat</keyword>
<keyword evidence="11" id="KW-0472">Membrane</keyword>
<feature type="repeat" description="ANK" evidence="12">
    <location>
        <begin position="881"/>
        <end position="913"/>
    </location>
</feature>
<feature type="repeat" description="ANK" evidence="12">
    <location>
        <begin position="1606"/>
        <end position="1638"/>
    </location>
</feature>
<feature type="repeat" description="ANK" evidence="12">
    <location>
        <begin position="1573"/>
        <end position="1605"/>
    </location>
</feature>
<dbReference type="InterPro" id="IPR036770">
    <property type="entry name" value="Ankyrin_rpt-contain_sf"/>
</dbReference>
<keyword evidence="9" id="KW-0638">Presynaptic neurotoxin</keyword>
<dbReference type="GO" id="GO:0044231">
    <property type="term" value="C:host cell presynaptic membrane"/>
    <property type="evidence" value="ECO:0007669"/>
    <property type="project" value="UniProtKB-KW"/>
</dbReference>
<gene>
    <name evidence="13" type="primary">Ank3_28</name>
    <name evidence="13" type="ORF">CDAR_253702</name>
</gene>
<feature type="repeat" description="ANK" evidence="12">
    <location>
        <begin position="1696"/>
        <end position="1728"/>
    </location>
</feature>
<evidence type="ECO:0000256" key="7">
    <source>
        <dbReference type="ARBA" id="ARBA00022699"/>
    </source>
</evidence>
<dbReference type="Pfam" id="PF13424">
    <property type="entry name" value="TPR_12"/>
    <property type="match status" value="1"/>
</dbReference>
<feature type="repeat" description="ANK" evidence="12">
    <location>
        <begin position="1113"/>
        <end position="1145"/>
    </location>
</feature>
<dbReference type="Pfam" id="PF12796">
    <property type="entry name" value="Ank_2"/>
    <property type="match status" value="11"/>
</dbReference>
<feature type="repeat" description="ANK" evidence="12">
    <location>
        <begin position="981"/>
        <end position="1013"/>
    </location>
</feature>
<keyword evidence="6" id="KW-0800">Toxin</keyword>
<keyword evidence="11" id="KW-1053">Target membrane</keyword>
<keyword evidence="10 12" id="KW-0040">ANK repeat</keyword>
<dbReference type="InterPro" id="IPR051165">
    <property type="entry name" value="Multifunctional_ANK_Repeat"/>
</dbReference>
<feature type="repeat" description="ANK" evidence="12">
    <location>
        <begin position="1047"/>
        <end position="1079"/>
    </location>
</feature>
<dbReference type="PROSITE" id="PS50297">
    <property type="entry name" value="ANK_REP_REGION"/>
    <property type="match status" value="19"/>
</dbReference>
<dbReference type="EMBL" id="BPLQ01003906">
    <property type="protein sequence ID" value="GIY04245.1"/>
    <property type="molecule type" value="Genomic_DNA"/>
</dbReference>
<proteinExistence type="predicted"/>
<evidence type="ECO:0000256" key="8">
    <source>
        <dbReference type="ARBA" id="ARBA00022737"/>
    </source>
</evidence>
<sequence length="2369" mass="269015">MDVYSSQIETDLSSIAKKSSRKRLLSTFQRSDEVSAKTFYLSVLRTVKKVIADDEINSLNHLDTLLFKISGTKEEETIQKYFENETNLSGSFNVVALACKYEATKVLEYPFSENVKSIYNLSVKISKTASLWSKVDEFHHNAFYYAIRSNRTHLLNILIEKGQNKNHKEELDEVLSKAYRELKLRNVFVTSEMDFFVQSKILDIRFFHESADETTGNSLNHIKKRIELVVENITIIKSSYWDKDVDEIFVLRAEFIAKNIHVLKFLLKSTYDRLPWEEIEFCLAVFIRCCKKRIADNLFYCCVLKFRDLYTDYESIRDHHSLETVKKYADLAISANATEKGGQLLAIRALQVMGEHFKGTLETPKLSDTICQFLLSSLPFNTKEIITGLRDSLSHSQTLLIRSDIEYKTHHFFKNMQSDISKLTVTITDVLNNLKSKAINNLKNKVKSFKQNINTKDFFRPFKSAILLEKEARNIKRSTLIKGVVEQFEKLMSDLQIFVKDKIEWSLFEEINYMIYKEKTKLKTNKDNLENNVKKLGSVFLLSEVFEDFDMSTSQNCINHFEEPVGLEESFMNLIQSKLHQLLESIISRKEKNNSGKQFALFRILHLLDYHVSDVKWIKEFQNILCQVNSKNVNCKKPKKNLAGHLLVPKLKFLKKLIIDINLNSHTLHSDNPFVDNVESFVVVEMLLLDILSISEAQLTRNTFYLDSGYSLHIGKNLRNQLAHENALVNILSDVSMQILSNAKKIISENCLNKDRKIDNIIKCDTSKLKQIHFEELSIVMNQQKLFIALEDGNMQQLENCIEAGADIFGRDLRNASCLHFSAKAPSAKAIEFVLELGLSVNSKDYDGQTALHAAASLNRLKTVEHLFEVKHVSLNGRDVNGKTPLHIAVENDCREVVEYLLQHGANSLIKNAIGVLPLHTAIRLNFVDVVKILLEKETNVDANLSSCGYTSLHFAVEVGDLTLVNILIEKKADVNFKTELGDTPLILAVQKGHLEVVRDLILKKAEINAKNLYGNTPLHKASRKGREEVVKLLLDHEANVSAINDNHFSSLHFSAEEGHLKVSKLLLDKNADVSIQTNFGSTPLHFAAQNGHHDVVIMLLDHTALVDYEDHNKRTALHFSAERGHKNIVKILIEKGADIDKKEDAGSTPLHLAAGRGHGDVVQLLISEGADVHAEDSSKSTALHFAASICHKDIVKLLLLKGADILKVDQFNITPIRVMISNGLSHILINEKVNINFTDPTGLTALHLGALFGDLSFVEYCIEKNDDKINVKNNEGLTPLHLASRGNFQHVVSFLIDKGAKINAKDNNGRTALYFACINNYKDVVHILINKETKDKLDYKEKIQLLFKAVIKGYNDIVNILFQNTKFEIGELQTEYHLLHEAVRAGHRVIVGNLLKMGFQVDAERDSETPLHTSVRFSHLSIAHFLLSKGANQKVKDKEGRTPLHLAVELKNIEMVETLLNAEADAFTKENNKKSATERRSANHRFDAIKMLIQEKESDVSFKINGDITLMHLSAAIGSLEITEYFVENGFDIHAKDSTGCKPVHVAAERGFKEIVEFYLDRGIRVRDLGWDHLTLLHLAARTGKSNVCELLIGRSADVNAVFVDGSTPIHLTAENGFKDVVGMLLHNGAYYNALDGSKLTPLHRSKENSISTLLRIVEELFRAVVKNDYFRLENEIREGFNYSTYCFANAKCLKNETLLHFVAKKGCGEIVDILLKHGANTNARDTNKYTPLHYAAKSSHLNVVKSLLMNGAVYNALSHNQETPLDIAVGKEVINLLRFVSKSFKKVRLKNHSVLSDLKKDIDLAKLTLRAKNRKCRTLIEVAILCDFPKTDLLKSLFQDNILFAMTEILFEEHKFEECFRAFEKVLHERIEMFGSDNPSVLDIQTHMAQILCVQRKYDEASCVFREICQKRQIAFSDDHKEVLFIKFHIASILSEQGNNQEALQMLRQLLSKQETILEPNDEPILLTQTQIANVLVREQKYNESLKMYFDILERKINKYGAHDSSTLNIQIRIAESLREQGHFSDAIKYFKKVYKMRNKVLGPEDPDTLQIKADIASTRYDQHNSFKFYDAIERVLRKQKRSLNPNHEYILLNEYRLAYILYREKRFVSALKYFLTLEKKTAFLGSKHSLFKKCRERINDISSFFKASGVERSFEKLKSDLGQPSGNEENNFEDLSNNVEMDESNPLQKVVAEGETENLKILLERGVDVLQVFEGGNTALHVAAARGQSATVDILLRHCQDRHRRTLQNVVNATNDEGSTPLHVAVDVKTLKCLLKYGALYDAKNKANRTPLDLCQDEEIRSLLQTVEDLFSCVQKGKCDDVVGKLEALDSEDAEAATRAHNSSGKTLLLVALQTNQKGLAEELGK</sequence>
<dbReference type="Pfam" id="PF13374">
    <property type="entry name" value="TPR_10"/>
    <property type="match status" value="1"/>
</dbReference>
<dbReference type="InterPro" id="IPR002110">
    <property type="entry name" value="Ankyrin_rpt"/>
</dbReference>
<dbReference type="Gene3D" id="1.25.40.10">
    <property type="entry name" value="Tetratricopeptide repeat domain"/>
    <property type="match status" value="2"/>
</dbReference>
<accession>A0AAV4Q470</accession>
<dbReference type="Pfam" id="PF00023">
    <property type="entry name" value="Ank"/>
    <property type="match status" value="1"/>
</dbReference>
<feature type="repeat" description="ANK" evidence="12">
    <location>
        <begin position="1014"/>
        <end position="1046"/>
    </location>
</feature>
<organism evidence="13 14">
    <name type="scientific">Caerostris darwini</name>
    <dbReference type="NCBI Taxonomy" id="1538125"/>
    <lineage>
        <taxon>Eukaryota</taxon>
        <taxon>Metazoa</taxon>
        <taxon>Ecdysozoa</taxon>
        <taxon>Arthropoda</taxon>
        <taxon>Chelicerata</taxon>
        <taxon>Arachnida</taxon>
        <taxon>Araneae</taxon>
        <taxon>Araneomorphae</taxon>
        <taxon>Entelegynae</taxon>
        <taxon>Araneoidea</taxon>
        <taxon>Araneidae</taxon>
        <taxon>Caerostris</taxon>
    </lineage>
</organism>
<feature type="repeat" description="ANK" evidence="12">
    <location>
        <begin position="1276"/>
        <end position="1308"/>
    </location>
</feature>
<dbReference type="PANTHER" id="PTHR24123">
    <property type="entry name" value="ANKYRIN REPEAT-CONTAINING"/>
    <property type="match status" value="1"/>
</dbReference>
<feature type="repeat" description="ANK" evidence="12">
    <location>
        <begin position="1080"/>
        <end position="1112"/>
    </location>
</feature>
<keyword evidence="7" id="KW-0528">Neurotoxin</keyword>
<evidence type="ECO:0000256" key="9">
    <source>
        <dbReference type="ARBA" id="ARBA00023028"/>
    </source>
</evidence>
<evidence type="ECO:0000313" key="13">
    <source>
        <dbReference type="EMBL" id="GIY04245.1"/>
    </source>
</evidence>
<evidence type="ECO:0000256" key="11">
    <source>
        <dbReference type="ARBA" id="ARBA00023298"/>
    </source>
</evidence>
<evidence type="ECO:0000256" key="12">
    <source>
        <dbReference type="PROSITE-ProRule" id="PRU00023"/>
    </source>
</evidence>
<evidence type="ECO:0000256" key="3">
    <source>
        <dbReference type="ARBA" id="ARBA00022483"/>
    </source>
</evidence>
<dbReference type="PROSITE" id="PS50088">
    <property type="entry name" value="ANK_REPEAT"/>
    <property type="match status" value="20"/>
</dbReference>
<feature type="repeat" description="ANK" evidence="12">
    <location>
        <begin position="1507"/>
        <end position="1539"/>
    </location>
</feature>
<feature type="repeat" description="ANK" evidence="12">
    <location>
        <begin position="948"/>
        <end position="980"/>
    </location>
</feature>
<comment type="caution">
    <text evidence="13">The sequence shown here is derived from an EMBL/GenBank/DDBJ whole genome shotgun (WGS) entry which is preliminary data.</text>
</comment>
<feature type="repeat" description="ANK" evidence="12">
    <location>
        <begin position="1407"/>
        <end position="1439"/>
    </location>
</feature>
<evidence type="ECO:0000256" key="10">
    <source>
        <dbReference type="ARBA" id="ARBA00023043"/>
    </source>
</evidence>
<feature type="repeat" description="ANK" evidence="12">
    <location>
        <begin position="1729"/>
        <end position="1761"/>
    </location>
</feature>
<dbReference type="GO" id="GO:0090729">
    <property type="term" value="F:toxin activity"/>
    <property type="evidence" value="ECO:0007669"/>
    <property type="project" value="UniProtKB-KW"/>
</dbReference>
<feature type="repeat" description="ANK" evidence="12">
    <location>
        <begin position="1146"/>
        <end position="1178"/>
    </location>
</feature>
<keyword evidence="14" id="KW-1185">Reference proteome</keyword>
<evidence type="ECO:0000256" key="1">
    <source>
        <dbReference type="ARBA" id="ARBA00004175"/>
    </source>
</evidence>
<feature type="repeat" description="ANK" evidence="12">
    <location>
        <begin position="1440"/>
        <end position="1472"/>
    </location>
</feature>
<dbReference type="GO" id="GO:0044218">
    <property type="term" value="C:other organism cell membrane"/>
    <property type="evidence" value="ECO:0007669"/>
    <property type="project" value="UniProtKB-KW"/>
</dbReference>
<dbReference type="Gene3D" id="1.25.40.20">
    <property type="entry name" value="Ankyrin repeat-containing domain"/>
    <property type="match status" value="8"/>
</dbReference>
<evidence type="ECO:0000313" key="14">
    <source>
        <dbReference type="Proteomes" id="UP001054837"/>
    </source>
</evidence>
<evidence type="ECO:0000256" key="2">
    <source>
        <dbReference type="ARBA" id="ARBA00004613"/>
    </source>
</evidence>
<keyword evidence="5" id="KW-1052">Target cell membrane</keyword>
<dbReference type="GO" id="GO:0005576">
    <property type="term" value="C:extracellular region"/>
    <property type="evidence" value="ECO:0007669"/>
    <property type="project" value="UniProtKB-SubCell"/>
</dbReference>
<feature type="repeat" description="ANK" evidence="12">
    <location>
        <begin position="1179"/>
        <end position="1211"/>
    </location>
</feature>
<reference evidence="13 14" key="1">
    <citation type="submission" date="2021-06" db="EMBL/GenBank/DDBJ databases">
        <title>Caerostris darwini draft genome.</title>
        <authorList>
            <person name="Kono N."/>
            <person name="Arakawa K."/>
        </authorList>
    </citation>
    <scope>NUCLEOTIDE SEQUENCE [LARGE SCALE GENOMIC DNA]</scope>
</reference>
<dbReference type="PRINTS" id="PR01415">
    <property type="entry name" value="ANKYRIN"/>
</dbReference>
<keyword evidence="4" id="KW-0964">Secreted</keyword>
<comment type="subcellular location">
    <subcellularLocation>
        <location evidence="2">Secreted</location>
    </subcellularLocation>
    <subcellularLocation>
        <location evidence="1">Target cell membrane</location>
    </subcellularLocation>
</comment>
<keyword evidence="3" id="KW-0268">Exocytosis</keyword>
<evidence type="ECO:0000256" key="5">
    <source>
        <dbReference type="ARBA" id="ARBA00022537"/>
    </source>
</evidence>
<feature type="repeat" description="ANK" evidence="12">
    <location>
        <begin position="914"/>
        <end position="946"/>
    </location>
</feature>
<evidence type="ECO:0000256" key="6">
    <source>
        <dbReference type="ARBA" id="ARBA00022656"/>
    </source>
</evidence>
<dbReference type="PANTHER" id="PTHR24123:SF33">
    <property type="entry name" value="PROTEIN HOS4"/>
    <property type="match status" value="1"/>
</dbReference>